<dbReference type="EMBL" id="CP036273">
    <property type="protein sequence ID" value="QDU23944.1"/>
    <property type="molecule type" value="Genomic_DNA"/>
</dbReference>
<evidence type="ECO:0000256" key="5">
    <source>
        <dbReference type="ARBA" id="ARBA00022723"/>
    </source>
</evidence>
<dbReference type="Pfam" id="PF03405">
    <property type="entry name" value="FA_desaturase_2"/>
    <property type="match status" value="1"/>
</dbReference>
<keyword evidence="8" id="KW-0408">Iron</keyword>
<dbReference type="SUPFAM" id="SSF47240">
    <property type="entry name" value="Ferritin-like"/>
    <property type="match status" value="1"/>
</dbReference>
<evidence type="ECO:0000256" key="2">
    <source>
        <dbReference type="ARBA" id="ARBA00008749"/>
    </source>
</evidence>
<comment type="subunit">
    <text evidence="3">Homodimer.</text>
</comment>
<dbReference type="KEGG" id="uli:ETAA1_59550"/>
<dbReference type="GO" id="GO:0046872">
    <property type="term" value="F:metal ion binding"/>
    <property type="evidence" value="ECO:0007669"/>
    <property type="project" value="UniProtKB-KW"/>
</dbReference>
<accession>A0A517Y2M1</accession>
<evidence type="ECO:0000256" key="9">
    <source>
        <dbReference type="ARBA" id="ARBA00023098"/>
    </source>
</evidence>
<evidence type="ECO:0000256" key="1">
    <source>
        <dbReference type="ARBA" id="ARBA00001954"/>
    </source>
</evidence>
<protein>
    <submittedName>
        <fullName evidence="11">Fatty acid desaturase</fullName>
    </submittedName>
</protein>
<keyword evidence="10" id="KW-0275">Fatty acid biosynthesis</keyword>
<dbReference type="GO" id="GO:0006633">
    <property type="term" value="P:fatty acid biosynthetic process"/>
    <property type="evidence" value="ECO:0007669"/>
    <property type="project" value="UniProtKB-KW"/>
</dbReference>
<dbReference type="Gene3D" id="1.10.620.20">
    <property type="entry name" value="Ribonucleotide Reductase, subunit A"/>
    <property type="match status" value="1"/>
</dbReference>
<comment type="cofactor">
    <cofactor evidence="1">
        <name>Fe(2+)</name>
        <dbReference type="ChEBI" id="CHEBI:29033"/>
    </cofactor>
</comment>
<evidence type="ECO:0000256" key="3">
    <source>
        <dbReference type="ARBA" id="ARBA00011738"/>
    </source>
</evidence>
<keyword evidence="9" id="KW-0443">Lipid metabolism</keyword>
<dbReference type="InterPro" id="IPR005067">
    <property type="entry name" value="Fatty_acid_desaturase-2"/>
</dbReference>
<evidence type="ECO:0000256" key="6">
    <source>
        <dbReference type="ARBA" id="ARBA00022832"/>
    </source>
</evidence>
<evidence type="ECO:0000256" key="8">
    <source>
        <dbReference type="ARBA" id="ARBA00023004"/>
    </source>
</evidence>
<organism evidence="11 12">
    <name type="scientific">Urbifossiella limnaea</name>
    <dbReference type="NCBI Taxonomy" id="2528023"/>
    <lineage>
        <taxon>Bacteria</taxon>
        <taxon>Pseudomonadati</taxon>
        <taxon>Planctomycetota</taxon>
        <taxon>Planctomycetia</taxon>
        <taxon>Gemmatales</taxon>
        <taxon>Gemmataceae</taxon>
        <taxon>Urbifossiella</taxon>
    </lineage>
</organism>
<keyword evidence="5" id="KW-0479">Metal-binding</keyword>
<evidence type="ECO:0000313" key="11">
    <source>
        <dbReference type="EMBL" id="QDU23944.1"/>
    </source>
</evidence>
<sequence length="271" mass="31396">MSASSPYGPAMEREIWKIYQEFFDLAERRRRWNMRLDIPWDQCNPNTSHAIADVVESFCAVELFLPDYVGKFLPLVRGTRGRAWFAANWGYEESKHSMVMQEWLVKSGHRTEEQIEEVQSWAVIGEWELPTDDVRGLACYTMSQELATWLHYRNLRLLVGESDPALSKLLMLVATDERAHYDFYVKILKLHLADDRAGTIEQLKRVLNGFAMPATHLLADSRRRVAAVKSLNIFNEDNFYAEVYQPILLALGIDKQEMRNRAAVRKSIVTP</sequence>
<dbReference type="PANTHER" id="PTHR31155">
    <property type="entry name" value="ACYL- ACYL-CARRIER-PROTEIN DESATURASE-RELATED"/>
    <property type="match status" value="1"/>
</dbReference>
<keyword evidence="12" id="KW-1185">Reference proteome</keyword>
<evidence type="ECO:0000256" key="10">
    <source>
        <dbReference type="ARBA" id="ARBA00023160"/>
    </source>
</evidence>
<keyword evidence="7" id="KW-0560">Oxidoreductase</keyword>
<evidence type="ECO:0000256" key="4">
    <source>
        <dbReference type="ARBA" id="ARBA00022516"/>
    </source>
</evidence>
<evidence type="ECO:0000256" key="7">
    <source>
        <dbReference type="ARBA" id="ARBA00023002"/>
    </source>
</evidence>
<name>A0A517Y2M1_9BACT</name>
<keyword evidence="6" id="KW-0276">Fatty acid metabolism</keyword>
<dbReference type="OrthoDB" id="257153at2"/>
<gene>
    <name evidence="11" type="ORF">ETAA1_59550</name>
</gene>
<reference evidence="11 12" key="1">
    <citation type="submission" date="2019-02" db="EMBL/GenBank/DDBJ databases">
        <title>Deep-cultivation of Planctomycetes and their phenomic and genomic characterization uncovers novel biology.</title>
        <authorList>
            <person name="Wiegand S."/>
            <person name="Jogler M."/>
            <person name="Boedeker C."/>
            <person name="Pinto D."/>
            <person name="Vollmers J."/>
            <person name="Rivas-Marin E."/>
            <person name="Kohn T."/>
            <person name="Peeters S.H."/>
            <person name="Heuer A."/>
            <person name="Rast P."/>
            <person name="Oberbeckmann S."/>
            <person name="Bunk B."/>
            <person name="Jeske O."/>
            <person name="Meyerdierks A."/>
            <person name="Storesund J.E."/>
            <person name="Kallscheuer N."/>
            <person name="Luecker S."/>
            <person name="Lage O.M."/>
            <person name="Pohl T."/>
            <person name="Merkel B.J."/>
            <person name="Hornburger P."/>
            <person name="Mueller R.-W."/>
            <person name="Bruemmer F."/>
            <person name="Labrenz M."/>
            <person name="Spormann A.M."/>
            <person name="Op den Camp H."/>
            <person name="Overmann J."/>
            <person name="Amann R."/>
            <person name="Jetten M.S.M."/>
            <person name="Mascher T."/>
            <person name="Medema M.H."/>
            <person name="Devos D.P."/>
            <person name="Kaster A.-K."/>
            <person name="Ovreas L."/>
            <person name="Rohde M."/>
            <person name="Galperin M.Y."/>
            <person name="Jogler C."/>
        </authorList>
    </citation>
    <scope>NUCLEOTIDE SEQUENCE [LARGE SCALE GENOMIC DNA]</scope>
    <source>
        <strain evidence="11 12">ETA_A1</strain>
    </source>
</reference>
<dbReference type="AlphaFoldDB" id="A0A517Y2M1"/>
<dbReference type="InterPro" id="IPR009078">
    <property type="entry name" value="Ferritin-like_SF"/>
</dbReference>
<keyword evidence="4" id="KW-0444">Lipid biosynthesis</keyword>
<dbReference type="InterPro" id="IPR012348">
    <property type="entry name" value="RNR-like"/>
</dbReference>
<comment type="similarity">
    <text evidence="2">Belongs to the fatty acid desaturase type 2 family.</text>
</comment>
<evidence type="ECO:0000313" key="12">
    <source>
        <dbReference type="Proteomes" id="UP000319576"/>
    </source>
</evidence>
<dbReference type="Proteomes" id="UP000319576">
    <property type="component" value="Chromosome"/>
</dbReference>
<dbReference type="GO" id="GO:0005829">
    <property type="term" value="C:cytosol"/>
    <property type="evidence" value="ECO:0007669"/>
    <property type="project" value="TreeGrafter"/>
</dbReference>
<proteinExistence type="inferred from homology"/>
<dbReference type="GO" id="GO:0045300">
    <property type="term" value="F:stearoyl-[ACP] desaturase activity"/>
    <property type="evidence" value="ECO:0007669"/>
    <property type="project" value="InterPro"/>
</dbReference>
<dbReference type="PANTHER" id="PTHR31155:SF9">
    <property type="entry name" value="STEAROYL-[ACYL-CARRIER-PROTEIN] 9-DESATURASE 7, CHLOROPLASTIC"/>
    <property type="match status" value="1"/>
</dbReference>
<dbReference type="RefSeq" id="WP_145244147.1">
    <property type="nucleotide sequence ID" value="NZ_CP036273.1"/>
</dbReference>